<evidence type="ECO:0000256" key="6">
    <source>
        <dbReference type="SAM" id="Phobius"/>
    </source>
</evidence>
<feature type="transmembrane region" description="Helical" evidence="6">
    <location>
        <begin position="180"/>
        <end position="203"/>
    </location>
</feature>
<feature type="transmembrane region" description="Helical" evidence="6">
    <location>
        <begin position="223"/>
        <end position="246"/>
    </location>
</feature>
<keyword evidence="2 6" id="KW-0812">Transmembrane</keyword>
<dbReference type="EMBL" id="CP099429">
    <property type="protein sequence ID" value="USW59180.1"/>
    <property type="molecule type" value="Genomic_DNA"/>
</dbReference>
<dbReference type="Proteomes" id="UP001056384">
    <property type="component" value="Chromosome 12"/>
</dbReference>
<keyword evidence="4 6" id="KW-0472">Membrane</keyword>
<feature type="transmembrane region" description="Helical" evidence="6">
    <location>
        <begin position="147"/>
        <end position="168"/>
    </location>
</feature>
<comment type="subcellular location">
    <subcellularLocation>
        <location evidence="1">Membrane</location>
        <topology evidence="1">Multi-pass membrane protein</topology>
    </subcellularLocation>
</comment>
<dbReference type="PANTHER" id="PTHR33048:SF160">
    <property type="entry name" value="SAT4 FAMILY MEMBRANE PROTEIN"/>
    <property type="match status" value="1"/>
</dbReference>
<evidence type="ECO:0000313" key="8">
    <source>
        <dbReference type="EMBL" id="USW59180.1"/>
    </source>
</evidence>
<sequence length="308" mass="34504">MIFTLDLLKCAVGHRQDLTSSIELQDAVAQCLQAKCTVVDSLVAKRYFTQTCQVPARDNFGVTRGVGWVLYTLTVICVAGRFLFRNPYCQGSGYGLDDWLIIVSLAILTPIVALVDETTRHGLGQDIWMLTPQQISRILYVSWACEIMYAVLMATTKIAILMLYLRIWQAEEARNKRFRIACYALCCVMVCFAVTFGLLFGLSCSPVSYAWERWDSTKEGTCLDVLATLFACAAINIVLDFMVCLLPIPKLTALNMSTPKKIGISFIFVLGLFVTICSIVRFNYLVKFAHSTNPSWDYQPIASTRRTG</sequence>
<evidence type="ECO:0000259" key="7">
    <source>
        <dbReference type="Pfam" id="PF20684"/>
    </source>
</evidence>
<evidence type="ECO:0000313" key="9">
    <source>
        <dbReference type="Proteomes" id="UP001056384"/>
    </source>
</evidence>
<organism evidence="8 9">
    <name type="scientific">Septoria linicola</name>
    <dbReference type="NCBI Taxonomy" id="215465"/>
    <lineage>
        <taxon>Eukaryota</taxon>
        <taxon>Fungi</taxon>
        <taxon>Dikarya</taxon>
        <taxon>Ascomycota</taxon>
        <taxon>Pezizomycotina</taxon>
        <taxon>Dothideomycetes</taxon>
        <taxon>Dothideomycetidae</taxon>
        <taxon>Mycosphaerellales</taxon>
        <taxon>Mycosphaerellaceae</taxon>
        <taxon>Septoria</taxon>
    </lineage>
</organism>
<dbReference type="OrthoDB" id="3629249at2759"/>
<accession>A0A9Q9B1Z4</accession>
<feature type="transmembrane region" description="Helical" evidence="6">
    <location>
        <begin position="96"/>
        <end position="115"/>
    </location>
</feature>
<reference evidence="8" key="1">
    <citation type="submission" date="2022-06" db="EMBL/GenBank/DDBJ databases">
        <title>Complete genome sequences of two strains of the flax pathogen Septoria linicola.</title>
        <authorList>
            <person name="Lapalu N."/>
            <person name="Simon A."/>
            <person name="Demenou B."/>
            <person name="Paumier D."/>
            <person name="Guillot M.-P."/>
            <person name="Gout L."/>
            <person name="Valade R."/>
        </authorList>
    </citation>
    <scope>NUCLEOTIDE SEQUENCE</scope>
    <source>
        <strain evidence="8">SE15195</strain>
    </source>
</reference>
<evidence type="ECO:0000256" key="5">
    <source>
        <dbReference type="ARBA" id="ARBA00038359"/>
    </source>
</evidence>
<keyword evidence="3 6" id="KW-1133">Transmembrane helix</keyword>
<evidence type="ECO:0000256" key="3">
    <source>
        <dbReference type="ARBA" id="ARBA00022989"/>
    </source>
</evidence>
<keyword evidence="9" id="KW-1185">Reference proteome</keyword>
<evidence type="ECO:0000256" key="1">
    <source>
        <dbReference type="ARBA" id="ARBA00004141"/>
    </source>
</evidence>
<dbReference type="InterPro" id="IPR052337">
    <property type="entry name" value="SAT4-like"/>
</dbReference>
<evidence type="ECO:0000256" key="4">
    <source>
        <dbReference type="ARBA" id="ARBA00023136"/>
    </source>
</evidence>
<dbReference type="GO" id="GO:0016020">
    <property type="term" value="C:membrane"/>
    <property type="evidence" value="ECO:0007669"/>
    <property type="project" value="UniProtKB-SubCell"/>
</dbReference>
<comment type="similarity">
    <text evidence="5">Belongs to the SAT4 family.</text>
</comment>
<feature type="transmembrane region" description="Helical" evidence="6">
    <location>
        <begin position="266"/>
        <end position="286"/>
    </location>
</feature>
<dbReference type="AlphaFoldDB" id="A0A9Q9B1Z4"/>
<protein>
    <recommendedName>
        <fullName evidence="7">Rhodopsin domain-containing protein</fullName>
    </recommendedName>
</protein>
<dbReference type="InterPro" id="IPR049326">
    <property type="entry name" value="Rhodopsin_dom_fungi"/>
</dbReference>
<proteinExistence type="inferred from homology"/>
<feature type="domain" description="Rhodopsin" evidence="7">
    <location>
        <begin position="91"/>
        <end position="300"/>
    </location>
</feature>
<name>A0A9Q9B1Z4_9PEZI</name>
<evidence type="ECO:0000256" key="2">
    <source>
        <dbReference type="ARBA" id="ARBA00022692"/>
    </source>
</evidence>
<dbReference type="Pfam" id="PF20684">
    <property type="entry name" value="Fung_rhodopsin"/>
    <property type="match status" value="1"/>
</dbReference>
<feature type="transmembrane region" description="Helical" evidence="6">
    <location>
        <begin position="65"/>
        <end position="84"/>
    </location>
</feature>
<gene>
    <name evidence="8" type="ORF">Slin15195_G124990</name>
</gene>
<dbReference type="PANTHER" id="PTHR33048">
    <property type="entry name" value="PTH11-LIKE INTEGRAL MEMBRANE PROTEIN (AFU_ORTHOLOGUE AFUA_5G11245)"/>
    <property type="match status" value="1"/>
</dbReference>